<evidence type="ECO:0000256" key="1">
    <source>
        <dbReference type="ARBA" id="ARBA00022490"/>
    </source>
</evidence>
<dbReference type="EC" id="2.1.1.170" evidence="6"/>
<keyword evidence="5 6" id="KW-0949">S-adenosyl-L-methionine</keyword>
<dbReference type="GO" id="GO:0005829">
    <property type="term" value="C:cytosol"/>
    <property type="evidence" value="ECO:0007669"/>
    <property type="project" value="TreeGrafter"/>
</dbReference>
<organism evidence="7 8">
    <name type="scientific">Glycocaulis alkaliphilus</name>
    <dbReference type="NCBI Taxonomy" id="1434191"/>
    <lineage>
        <taxon>Bacteria</taxon>
        <taxon>Pseudomonadati</taxon>
        <taxon>Pseudomonadota</taxon>
        <taxon>Alphaproteobacteria</taxon>
        <taxon>Maricaulales</taxon>
        <taxon>Maricaulaceae</taxon>
        <taxon>Glycocaulis</taxon>
    </lineage>
</organism>
<comment type="similarity">
    <text evidence="6">Belongs to the methyltransferase superfamily. RNA methyltransferase RsmG family.</text>
</comment>
<evidence type="ECO:0000256" key="6">
    <source>
        <dbReference type="HAMAP-Rule" id="MF_00074"/>
    </source>
</evidence>
<dbReference type="PANTHER" id="PTHR31760:SF0">
    <property type="entry name" value="S-ADENOSYL-L-METHIONINE-DEPENDENT METHYLTRANSFERASES SUPERFAMILY PROTEIN"/>
    <property type="match status" value="1"/>
</dbReference>
<dbReference type="PIRSF" id="PIRSF003078">
    <property type="entry name" value="GidB"/>
    <property type="match status" value="1"/>
</dbReference>
<dbReference type="RefSeq" id="WP_127565098.1">
    <property type="nucleotide sequence ID" value="NZ_BMFB01000004.1"/>
</dbReference>
<evidence type="ECO:0000256" key="4">
    <source>
        <dbReference type="ARBA" id="ARBA00022679"/>
    </source>
</evidence>
<evidence type="ECO:0000256" key="5">
    <source>
        <dbReference type="ARBA" id="ARBA00022691"/>
    </source>
</evidence>
<keyword evidence="3 6" id="KW-0489">Methyltransferase</keyword>
<dbReference type="OrthoDB" id="9808773at2"/>
<evidence type="ECO:0000256" key="3">
    <source>
        <dbReference type="ARBA" id="ARBA00022603"/>
    </source>
</evidence>
<comment type="caution">
    <text evidence="6">Lacks conserved residue(s) required for the propagation of feature annotation.</text>
</comment>
<keyword evidence="1 6" id="KW-0963">Cytoplasm</keyword>
<keyword evidence="8" id="KW-1185">Reference proteome</keyword>
<protein>
    <recommendedName>
        <fullName evidence="6">Ribosomal RNA small subunit methyltransferase G</fullName>
        <ecNumber evidence="6">2.1.1.170</ecNumber>
    </recommendedName>
    <alternativeName>
        <fullName evidence="6">16S rRNA 7-methylguanosine methyltransferase</fullName>
        <shortName evidence="6">16S rRNA m7G methyltransferase</shortName>
    </alternativeName>
</protein>
<feature type="binding site" evidence="6">
    <location>
        <begin position="134"/>
        <end position="135"/>
    </location>
    <ligand>
        <name>S-adenosyl-L-methionine</name>
        <dbReference type="ChEBI" id="CHEBI:59789"/>
    </ligand>
</feature>
<dbReference type="Proteomes" id="UP000286954">
    <property type="component" value="Chromosome"/>
</dbReference>
<dbReference type="EMBL" id="CP018911">
    <property type="protein sequence ID" value="AZU02629.1"/>
    <property type="molecule type" value="Genomic_DNA"/>
</dbReference>
<comment type="function">
    <text evidence="6">Specifically methylates the N7 position of guanine in position 527 of 16S rRNA.</text>
</comment>
<dbReference type="Pfam" id="PF02527">
    <property type="entry name" value="GidB"/>
    <property type="match status" value="1"/>
</dbReference>
<evidence type="ECO:0000313" key="7">
    <source>
        <dbReference type="EMBL" id="AZU02629.1"/>
    </source>
</evidence>
<dbReference type="GO" id="GO:0070043">
    <property type="term" value="F:rRNA (guanine-N7-)-methyltransferase activity"/>
    <property type="evidence" value="ECO:0007669"/>
    <property type="project" value="UniProtKB-UniRule"/>
</dbReference>
<name>A0A3T0E5P0_9PROT</name>
<keyword evidence="2 6" id="KW-0698">rRNA processing</keyword>
<dbReference type="KEGG" id="gak:X907_0079"/>
<proteinExistence type="inferred from homology"/>
<dbReference type="Gene3D" id="3.40.50.150">
    <property type="entry name" value="Vaccinia Virus protein VP39"/>
    <property type="match status" value="1"/>
</dbReference>
<comment type="subcellular location">
    <subcellularLocation>
        <location evidence="6">Cytoplasm</location>
    </subcellularLocation>
</comment>
<feature type="binding site" evidence="6">
    <location>
        <position position="82"/>
    </location>
    <ligand>
        <name>S-adenosyl-L-methionine</name>
        <dbReference type="ChEBI" id="CHEBI:59789"/>
    </ligand>
</feature>
<feature type="binding site" evidence="6">
    <location>
        <position position="149"/>
    </location>
    <ligand>
        <name>S-adenosyl-L-methionine</name>
        <dbReference type="ChEBI" id="CHEBI:59789"/>
    </ligand>
</feature>
<evidence type="ECO:0000256" key="2">
    <source>
        <dbReference type="ARBA" id="ARBA00022552"/>
    </source>
</evidence>
<dbReference type="HAMAP" id="MF_00074">
    <property type="entry name" value="16SrRNA_methyltr_G"/>
    <property type="match status" value="1"/>
</dbReference>
<dbReference type="PANTHER" id="PTHR31760">
    <property type="entry name" value="S-ADENOSYL-L-METHIONINE-DEPENDENT METHYLTRANSFERASES SUPERFAMILY PROTEIN"/>
    <property type="match status" value="1"/>
</dbReference>
<dbReference type="InterPro" id="IPR003682">
    <property type="entry name" value="rRNA_ssu_MeTfrase_G"/>
</dbReference>
<comment type="catalytic activity">
    <reaction evidence="6">
        <text>guanosine(527) in 16S rRNA + S-adenosyl-L-methionine = N(7)-methylguanosine(527) in 16S rRNA + S-adenosyl-L-homocysteine</text>
        <dbReference type="Rhea" id="RHEA:42732"/>
        <dbReference type="Rhea" id="RHEA-COMP:10209"/>
        <dbReference type="Rhea" id="RHEA-COMP:10210"/>
        <dbReference type="ChEBI" id="CHEBI:57856"/>
        <dbReference type="ChEBI" id="CHEBI:59789"/>
        <dbReference type="ChEBI" id="CHEBI:74269"/>
        <dbReference type="ChEBI" id="CHEBI:74480"/>
        <dbReference type="EC" id="2.1.1.170"/>
    </reaction>
</comment>
<accession>A0A3T0E5P0</accession>
<feature type="binding site" evidence="6">
    <location>
        <position position="77"/>
    </location>
    <ligand>
        <name>S-adenosyl-L-methionine</name>
        <dbReference type="ChEBI" id="CHEBI:59789"/>
    </ligand>
</feature>
<dbReference type="InterPro" id="IPR029063">
    <property type="entry name" value="SAM-dependent_MTases_sf"/>
</dbReference>
<dbReference type="SUPFAM" id="SSF53335">
    <property type="entry name" value="S-adenosyl-L-methionine-dependent methyltransferases"/>
    <property type="match status" value="1"/>
</dbReference>
<evidence type="ECO:0000313" key="8">
    <source>
        <dbReference type="Proteomes" id="UP000286954"/>
    </source>
</evidence>
<dbReference type="NCBIfam" id="TIGR00138">
    <property type="entry name" value="rsmG_gidB"/>
    <property type="match status" value="1"/>
</dbReference>
<gene>
    <name evidence="6" type="primary">rsmG</name>
    <name evidence="7" type="ORF">X907_0079</name>
</gene>
<reference evidence="7 8" key="1">
    <citation type="submission" date="2016-12" db="EMBL/GenBank/DDBJ databases">
        <title>The genome of dimorphic prosthecate Glycocaulis alkaliphilus 6b-8t, isolated from crude oil dictates its adaptability in petroleum environments.</title>
        <authorList>
            <person name="Wu X.-L."/>
            <person name="Geng S."/>
        </authorList>
    </citation>
    <scope>NUCLEOTIDE SEQUENCE [LARGE SCALE GENOMIC DNA]</scope>
    <source>
        <strain evidence="7 8">6B-8</strain>
    </source>
</reference>
<keyword evidence="4 6" id="KW-0808">Transferase</keyword>
<dbReference type="AlphaFoldDB" id="A0A3T0E5P0"/>
<sequence length="217" mass="23727">MNHERTYGAENFQADTGVSRETLERFVIWRRLLSEWSAHTNLVGRATLDDFWFRHALDSWQLPDLAPAGANRWADIGAGAGFPGLAIAFGLADRAVPNARVTLIESIGKKAAFLRAVLAETGLTSHAEVLAERVETLDGLPPFDVVTARAVAPLEKLLGLMAPFVENGAIALIPKGARHAEELTAARKSWNFEASLHPSITSDEAAIIRIERLTRVR</sequence>